<keyword evidence="4 8" id="KW-0276">Fatty acid metabolism</keyword>
<keyword evidence="2 8" id="KW-0808">Transferase</keyword>
<dbReference type="RefSeq" id="WP_013943184.1">
    <property type="nucleotide sequence ID" value="NC_015713.1"/>
</dbReference>
<evidence type="ECO:0000256" key="5">
    <source>
        <dbReference type="ARBA" id="ARBA00022842"/>
    </source>
</evidence>
<dbReference type="Pfam" id="PF01648">
    <property type="entry name" value="ACPS"/>
    <property type="match status" value="1"/>
</dbReference>
<dbReference type="InterPro" id="IPR002582">
    <property type="entry name" value="ACPS"/>
</dbReference>
<evidence type="ECO:0000256" key="4">
    <source>
        <dbReference type="ARBA" id="ARBA00022832"/>
    </source>
</evidence>
<gene>
    <name evidence="8 10" type="primary">acpS</name>
    <name evidence="10" type="ordered locus">SNE_A08400</name>
</gene>
<dbReference type="Proteomes" id="UP000000496">
    <property type="component" value="Chromosome gsn.131"/>
</dbReference>
<sequence length="121" mass="13698">MTKGLGSDIIEIERIRQTINRHGSHFFKKVFTEQEIDYCLKHQDPALSFAGRFSAKEAIAKALGTGFGKHVSFSDISIENDENGRPYPIFSDRFNEFFDSPQILISISHCKLCAMAVAIWI</sequence>
<keyword evidence="11" id="KW-1185">Reference proteome</keyword>
<comment type="function">
    <text evidence="8">Transfers the 4'-phosphopantetheine moiety from coenzyme A to a Ser of acyl-carrier-protein.</text>
</comment>
<evidence type="ECO:0000256" key="7">
    <source>
        <dbReference type="ARBA" id="ARBA00023160"/>
    </source>
</evidence>
<protein>
    <recommendedName>
        <fullName evidence="8">Holo-[acyl-carrier-protein] synthase</fullName>
        <shortName evidence="8">Holo-ACP synthase</shortName>
        <ecNumber evidence="8">2.7.8.7</ecNumber>
    </recommendedName>
    <alternativeName>
        <fullName evidence="8">4'-phosphopantetheinyl transferase AcpS</fullName>
    </alternativeName>
</protein>
<keyword evidence="1 8" id="KW-0444">Lipid biosynthesis</keyword>
<dbReference type="NCBIfam" id="TIGR00516">
    <property type="entry name" value="acpS"/>
    <property type="match status" value="1"/>
</dbReference>
<keyword evidence="7 8" id="KW-0275">Fatty acid biosynthesis</keyword>
<dbReference type="Gene3D" id="3.90.470.20">
    <property type="entry name" value="4'-phosphopantetheinyl transferase domain"/>
    <property type="match status" value="1"/>
</dbReference>
<evidence type="ECO:0000256" key="2">
    <source>
        <dbReference type="ARBA" id="ARBA00022679"/>
    </source>
</evidence>
<evidence type="ECO:0000256" key="6">
    <source>
        <dbReference type="ARBA" id="ARBA00023098"/>
    </source>
</evidence>
<comment type="cofactor">
    <cofactor evidence="8">
        <name>Mg(2+)</name>
        <dbReference type="ChEBI" id="CHEBI:18420"/>
    </cofactor>
</comment>
<evidence type="ECO:0000256" key="3">
    <source>
        <dbReference type="ARBA" id="ARBA00022723"/>
    </source>
</evidence>
<keyword evidence="5 8" id="KW-0460">Magnesium</keyword>
<name>F8L7I4_SIMNZ</name>
<keyword evidence="6 8" id="KW-0443">Lipid metabolism</keyword>
<dbReference type="SUPFAM" id="SSF56214">
    <property type="entry name" value="4'-phosphopantetheinyl transferase"/>
    <property type="match status" value="1"/>
</dbReference>
<dbReference type="NCBIfam" id="TIGR00556">
    <property type="entry name" value="pantethn_trn"/>
    <property type="match status" value="1"/>
</dbReference>
<dbReference type="EMBL" id="FR872582">
    <property type="protein sequence ID" value="CCB88717.1"/>
    <property type="molecule type" value="Genomic_DNA"/>
</dbReference>
<dbReference type="STRING" id="331113.SNE_A08400"/>
<dbReference type="InterPro" id="IPR008278">
    <property type="entry name" value="4-PPantetheinyl_Trfase_dom"/>
</dbReference>
<dbReference type="InterPro" id="IPR004568">
    <property type="entry name" value="Ppantetheine-prot_Trfase_dom"/>
</dbReference>
<evidence type="ECO:0000313" key="10">
    <source>
        <dbReference type="EMBL" id="CCB88717.1"/>
    </source>
</evidence>
<dbReference type="InterPro" id="IPR037143">
    <property type="entry name" value="4-PPantetheinyl_Trfase_dom_sf"/>
</dbReference>
<keyword evidence="3 8" id="KW-0479">Metal-binding</keyword>
<dbReference type="eggNOG" id="COG0736">
    <property type="taxonomic scope" value="Bacteria"/>
</dbReference>
<evidence type="ECO:0000256" key="1">
    <source>
        <dbReference type="ARBA" id="ARBA00022516"/>
    </source>
</evidence>
<accession>F8L7I4</accession>
<organism evidence="10 11">
    <name type="scientific">Simkania negevensis (strain ATCC VR-1471 / DSM 27360 / Z)</name>
    <dbReference type="NCBI Taxonomy" id="331113"/>
    <lineage>
        <taxon>Bacteria</taxon>
        <taxon>Pseudomonadati</taxon>
        <taxon>Chlamydiota</taxon>
        <taxon>Chlamydiia</taxon>
        <taxon>Parachlamydiales</taxon>
        <taxon>Simkaniaceae</taxon>
        <taxon>Simkania</taxon>
    </lineage>
</organism>
<dbReference type="OrthoDB" id="517356at2"/>
<dbReference type="GO" id="GO:0008897">
    <property type="term" value="F:holo-[acyl-carrier-protein] synthase activity"/>
    <property type="evidence" value="ECO:0007669"/>
    <property type="project" value="UniProtKB-UniRule"/>
</dbReference>
<feature type="binding site" evidence="8">
    <location>
        <position position="57"/>
    </location>
    <ligand>
        <name>Mg(2+)</name>
        <dbReference type="ChEBI" id="CHEBI:18420"/>
    </ligand>
</feature>
<feature type="domain" description="4'-phosphopantetheinyl transferase" evidence="9">
    <location>
        <begin position="4"/>
        <end position="95"/>
    </location>
</feature>
<evidence type="ECO:0000313" key="11">
    <source>
        <dbReference type="Proteomes" id="UP000000496"/>
    </source>
</evidence>
<dbReference type="GO" id="GO:0005737">
    <property type="term" value="C:cytoplasm"/>
    <property type="evidence" value="ECO:0007669"/>
    <property type="project" value="UniProtKB-SubCell"/>
</dbReference>
<dbReference type="HOGENOM" id="CLU_089696_0_2_0"/>
<dbReference type="KEGG" id="sng:SNE_A08400"/>
<comment type="similarity">
    <text evidence="8">Belongs to the P-Pant transferase superfamily. AcpS family.</text>
</comment>
<keyword evidence="8" id="KW-0963">Cytoplasm</keyword>
<dbReference type="EC" id="2.7.8.7" evidence="8"/>
<dbReference type="AlphaFoldDB" id="F8L7I4"/>
<evidence type="ECO:0000259" key="9">
    <source>
        <dbReference type="Pfam" id="PF01648"/>
    </source>
</evidence>
<evidence type="ECO:0000256" key="8">
    <source>
        <dbReference type="HAMAP-Rule" id="MF_00101"/>
    </source>
</evidence>
<dbReference type="GO" id="GO:0006633">
    <property type="term" value="P:fatty acid biosynthetic process"/>
    <property type="evidence" value="ECO:0007669"/>
    <property type="project" value="UniProtKB-UniRule"/>
</dbReference>
<dbReference type="HAMAP" id="MF_00101">
    <property type="entry name" value="AcpS"/>
    <property type="match status" value="1"/>
</dbReference>
<dbReference type="GO" id="GO:0000287">
    <property type="term" value="F:magnesium ion binding"/>
    <property type="evidence" value="ECO:0007669"/>
    <property type="project" value="UniProtKB-UniRule"/>
</dbReference>
<comment type="subcellular location">
    <subcellularLocation>
        <location evidence="8">Cytoplasm</location>
    </subcellularLocation>
</comment>
<comment type="catalytic activity">
    <reaction evidence="8">
        <text>apo-[ACP] + CoA = holo-[ACP] + adenosine 3',5'-bisphosphate + H(+)</text>
        <dbReference type="Rhea" id="RHEA:12068"/>
        <dbReference type="Rhea" id="RHEA-COMP:9685"/>
        <dbReference type="Rhea" id="RHEA-COMP:9690"/>
        <dbReference type="ChEBI" id="CHEBI:15378"/>
        <dbReference type="ChEBI" id="CHEBI:29999"/>
        <dbReference type="ChEBI" id="CHEBI:57287"/>
        <dbReference type="ChEBI" id="CHEBI:58343"/>
        <dbReference type="ChEBI" id="CHEBI:64479"/>
        <dbReference type="EC" id="2.7.8.7"/>
    </reaction>
</comment>
<proteinExistence type="inferred from homology"/>
<reference evidence="10 11" key="1">
    <citation type="journal article" date="2011" name="Mol. Biol. Evol.">
        <title>Unity in variety--the pan-genome of the Chlamydiae.</title>
        <authorList>
            <person name="Collingro A."/>
            <person name="Tischler P."/>
            <person name="Weinmaier T."/>
            <person name="Penz T."/>
            <person name="Heinz E."/>
            <person name="Brunham R.C."/>
            <person name="Read T.D."/>
            <person name="Bavoil P.M."/>
            <person name="Sachse K."/>
            <person name="Kahane S."/>
            <person name="Friedman M.G."/>
            <person name="Rattei T."/>
            <person name="Myers G.S."/>
            <person name="Horn M."/>
        </authorList>
    </citation>
    <scope>NUCLEOTIDE SEQUENCE [LARGE SCALE GENOMIC DNA]</scope>
    <source>
        <strain evidence="11">ATCC VR-1471 / Z</strain>
    </source>
</reference>
<feature type="binding site" evidence="8">
    <location>
        <position position="8"/>
    </location>
    <ligand>
        <name>Mg(2+)</name>
        <dbReference type="ChEBI" id="CHEBI:18420"/>
    </ligand>
</feature>